<evidence type="ECO:0000313" key="6">
    <source>
        <dbReference type="EMBL" id="MFD1782628.1"/>
    </source>
</evidence>
<keyword evidence="7" id="KW-1185">Reference proteome</keyword>
<comment type="caution">
    <text evidence="6">The sequence shown here is derived from an EMBL/GenBank/DDBJ whole genome shotgun (WGS) entry which is preliminary data.</text>
</comment>
<dbReference type="SUPFAM" id="SSF53850">
    <property type="entry name" value="Periplasmic binding protein-like II"/>
    <property type="match status" value="1"/>
</dbReference>
<evidence type="ECO:0000256" key="4">
    <source>
        <dbReference type="ARBA" id="ARBA00023163"/>
    </source>
</evidence>
<dbReference type="Gene3D" id="3.40.190.10">
    <property type="entry name" value="Periplasmic binding protein-like II"/>
    <property type="match status" value="2"/>
</dbReference>
<dbReference type="RefSeq" id="WP_377282302.1">
    <property type="nucleotide sequence ID" value="NZ_JBHRSI010000006.1"/>
</dbReference>
<dbReference type="InterPro" id="IPR036390">
    <property type="entry name" value="WH_DNA-bd_sf"/>
</dbReference>
<dbReference type="SUPFAM" id="SSF46785">
    <property type="entry name" value="Winged helix' DNA-binding domain"/>
    <property type="match status" value="1"/>
</dbReference>
<dbReference type="Pfam" id="PF03466">
    <property type="entry name" value="LysR_substrate"/>
    <property type="match status" value="1"/>
</dbReference>
<dbReference type="PANTHER" id="PTHR30118:SF15">
    <property type="entry name" value="TRANSCRIPTIONAL REGULATORY PROTEIN"/>
    <property type="match status" value="1"/>
</dbReference>
<keyword evidence="2" id="KW-0805">Transcription regulation</keyword>
<evidence type="ECO:0000256" key="2">
    <source>
        <dbReference type="ARBA" id="ARBA00023015"/>
    </source>
</evidence>
<evidence type="ECO:0000256" key="1">
    <source>
        <dbReference type="ARBA" id="ARBA00009437"/>
    </source>
</evidence>
<dbReference type="PROSITE" id="PS50931">
    <property type="entry name" value="HTH_LYSR"/>
    <property type="match status" value="1"/>
</dbReference>
<dbReference type="CDD" id="cd08417">
    <property type="entry name" value="PBP2_Nitroaromatics_like"/>
    <property type="match status" value="1"/>
</dbReference>
<keyword evidence="3" id="KW-0238">DNA-binding</keyword>
<keyword evidence="4" id="KW-0804">Transcription</keyword>
<organism evidence="6 7">
    <name type="scientific">Phenylobacterium terrae</name>
    <dbReference type="NCBI Taxonomy" id="2665495"/>
    <lineage>
        <taxon>Bacteria</taxon>
        <taxon>Pseudomonadati</taxon>
        <taxon>Pseudomonadota</taxon>
        <taxon>Alphaproteobacteria</taxon>
        <taxon>Caulobacterales</taxon>
        <taxon>Caulobacteraceae</taxon>
        <taxon>Phenylobacterium</taxon>
    </lineage>
</organism>
<gene>
    <name evidence="6" type="ORF">ACFSC0_04415</name>
</gene>
<dbReference type="InterPro" id="IPR050389">
    <property type="entry name" value="LysR-type_TF"/>
</dbReference>
<feature type="domain" description="HTH lysR-type" evidence="5">
    <location>
        <begin position="6"/>
        <end position="63"/>
    </location>
</feature>
<protein>
    <submittedName>
        <fullName evidence="6">LysR family transcriptional regulator</fullName>
    </submittedName>
</protein>
<dbReference type="PANTHER" id="PTHR30118">
    <property type="entry name" value="HTH-TYPE TRANSCRIPTIONAL REGULATOR LEUO-RELATED"/>
    <property type="match status" value="1"/>
</dbReference>
<evidence type="ECO:0000313" key="7">
    <source>
        <dbReference type="Proteomes" id="UP001597237"/>
    </source>
</evidence>
<dbReference type="PRINTS" id="PR00039">
    <property type="entry name" value="HTHLYSR"/>
</dbReference>
<evidence type="ECO:0000259" key="5">
    <source>
        <dbReference type="PROSITE" id="PS50931"/>
    </source>
</evidence>
<dbReference type="Pfam" id="PF00126">
    <property type="entry name" value="HTH_1"/>
    <property type="match status" value="1"/>
</dbReference>
<sequence>MNFAAFDLNLLRVFDALARERSVTRAGEQVGLSQPAVSSALNRLRAILDDQLFVRRGAEMAPTPRAEALAPAVREALTSLERALAGDARFDPAKAQRTFTLLGADFFSTLVIPRLHERIAAEAPGVRLRLLDTAFGDVERLLADDVLDLALERPLQLPEWVATQALFVSPFVMVAAKDHPQIAAAGIAPGEVLPLDLFCALPHAIRSVDGSLSGMVDEVLETEGRRREVVLALPHFFAVARAVAAGHVIAALPRQFADAFAGQLGLAVYALPVPSPAPEIRMYWHSRHQKNPAHVWLRDRVVEVIAELEPAAR</sequence>
<dbReference type="InterPro" id="IPR000847">
    <property type="entry name" value="LysR_HTH_N"/>
</dbReference>
<dbReference type="InterPro" id="IPR005119">
    <property type="entry name" value="LysR_subst-bd"/>
</dbReference>
<comment type="similarity">
    <text evidence="1">Belongs to the LysR transcriptional regulatory family.</text>
</comment>
<proteinExistence type="inferred from homology"/>
<evidence type="ECO:0000256" key="3">
    <source>
        <dbReference type="ARBA" id="ARBA00023125"/>
    </source>
</evidence>
<dbReference type="InterPro" id="IPR037402">
    <property type="entry name" value="YidZ_PBP2"/>
</dbReference>
<name>A0ABW4MXZ3_9CAUL</name>
<dbReference type="Gene3D" id="1.10.10.10">
    <property type="entry name" value="Winged helix-like DNA-binding domain superfamily/Winged helix DNA-binding domain"/>
    <property type="match status" value="1"/>
</dbReference>
<dbReference type="Proteomes" id="UP001597237">
    <property type="component" value="Unassembled WGS sequence"/>
</dbReference>
<dbReference type="EMBL" id="JBHUEY010000001">
    <property type="protein sequence ID" value="MFD1782628.1"/>
    <property type="molecule type" value="Genomic_DNA"/>
</dbReference>
<reference evidence="7" key="1">
    <citation type="journal article" date="2019" name="Int. J. Syst. Evol. Microbiol.">
        <title>The Global Catalogue of Microorganisms (GCM) 10K type strain sequencing project: providing services to taxonomists for standard genome sequencing and annotation.</title>
        <authorList>
            <consortium name="The Broad Institute Genomics Platform"/>
            <consortium name="The Broad Institute Genome Sequencing Center for Infectious Disease"/>
            <person name="Wu L."/>
            <person name="Ma J."/>
        </authorList>
    </citation>
    <scope>NUCLEOTIDE SEQUENCE [LARGE SCALE GENOMIC DNA]</scope>
    <source>
        <strain evidence="7">DFY28</strain>
    </source>
</reference>
<accession>A0ABW4MXZ3</accession>
<dbReference type="InterPro" id="IPR036388">
    <property type="entry name" value="WH-like_DNA-bd_sf"/>
</dbReference>